<name>A0ABY7S1F2_9FLAO</name>
<dbReference type="RefSeq" id="WP_249992699.1">
    <property type="nucleotide sequence ID" value="NZ_CP116221.1"/>
</dbReference>
<dbReference type="Pfam" id="PF05658">
    <property type="entry name" value="YadA_head"/>
    <property type="match status" value="4"/>
</dbReference>
<reference evidence="4 5" key="1">
    <citation type="submission" date="2023-01" db="EMBL/GenBank/DDBJ databases">
        <title>Psychroserpens ponticola sp. nov., isolated from seawater.</title>
        <authorList>
            <person name="Kristyanto S."/>
            <person name="Jung J."/>
            <person name="Kim J.M."/>
            <person name="Jeon C.O."/>
        </authorList>
    </citation>
    <scope>NUCLEOTIDE SEQUENCE [LARGE SCALE GENOMIC DNA]</scope>
    <source>
        <strain evidence="4 5">MSW6</strain>
    </source>
</reference>
<keyword evidence="2" id="KW-0732">Signal</keyword>
<evidence type="ECO:0000259" key="3">
    <source>
        <dbReference type="PROSITE" id="PS51688"/>
    </source>
</evidence>
<organism evidence="4 5">
    <name type="scientific">Psychroserpens ponticola</name>
    <dbReference type="NCBI Taxonomy" id="2932268"/>
    <lineage>
        <taxon>Bacteria</taxon>
        <taxon>Pseudomonadati</taxon>
        <taxon>Bacteroidota</taxon>
        <taxon>Flavobacteriia</taxon>
        <taxon>Flavobacteriales</taxon>
        <taxon>Flavobacteriaceae</taxon>
        <taxon>Psychroserpens</taxon>
    </lineage>
</organism>
<proteinExistence type="predicted"/>
<evidence type="ECO:0000313" key="4">
    <source>
        <dbReference type="EMBL" id="WCO01740.1"/>
    </source>
</evidence>
<feature type="chain" id="PRO_5046330111" evidence="2">
    <location>
        <begin position="19"/>
        <end position="523"/>
    </location>
</feature>
<gene>
    <name evidence="4" type="ORF">MUN68_016975</name>
</gene>
<protein>
    <submittedName>
        <fullName evidence="4">Tail fiber domain-containing protein</fullName>
    </submittedName>
</protein>
<feature type="domain" description="Peptidase S74" evidence="3">
    <location>
        <begin position="408"/>
        <end position="501"/>
    </location>
</feature>
<feature type="coiled-coil region" evidence="1">
    <location>
        <begin position="487"/>
        <end position="521"/>
    </location>
</feature>
<accession>A0ABY7S1F2</accession>
<dbReference type="Gene3D" id="2.150.10.10">
    <property type="entry name" value="Serralysin-like metalloprotease, C-terminal"/>
    <property type="match status" value="1"/>
</dbReference>
<dbReference type="Gene3D" id="1.10.10.10">
    <property type="entry name" value="Winged helix-like DNA-binding domain superfamily/Winged helix DNA-binding domain"/>
    <property type="match status" value="1"/>
</dbReference>
<dbReference type="PROSITE" id="PS51688">
    <property type="entry name" value="ICA"/>
    <property type="match status" value="1"/>
</dbReference>
<feature type="signal peptide" evidence="2">
    <location>
        <begin position="1"/>
        <end position="18"/>
    </location>
</feature>
<dbReference type="CDD" id="cd12820">
    <property type="entry name" value="LbR_YadA-like"/>
    <property type="match status" value="1"/>
</dbReference>
<evidence type="ECO:0000256" key="2">
    <source>
        <dbReference type="SAM" id="SignalP"/>
    </source>
</evidence>
<dbReference type="Proteomes" id="UP001202717">
    <property type="component" value="Chromosome"/>
</dbReference>
<dbReference type="InterPro" id="IPR011049">
    <property type="entry name" value="Serralysin-like_metalloprot_C"/>
</dbReference>
<evidence type="ECO:0000313" key="5">
    <source>
        <dbReference type="Proteomes" id="UP001202717"/>
    </source>
</evidence>
<keyword evidence="5" id="KW-1185">Reference proteome</keyword>
<dbReference type="EMBL" id="CP116221">
    <property type="protein sequence ID" value="WCO01740.1"/>
    <property type="molecule type" value="Genomic_DNA"/>
</dbReference>
<dbReference type="InterPro" id="IPR036388">
    <property type="entry name" value="WH-like_DNA-bd_sf"/>
</dbReference>
<dbReference type="InterPro" id="IPR030392">
    <property type="entry name" value="S74_ICA"/>
</dbReference>
<dbReference type="SUPFAM" id="SSF101967">
    <property type="entry name" value="Adhesin YadA, collagen-binding domain"/>
    <property type="match status" value="1"/>
</dbReference>
<keyword evidence="1" id="KW-0175">Coiled coil</keyword>
<dbReference type="InterPro" id="IPR008640">
    <property type="entry name" value="Adhesin_Head_dom"/>
</dbReference>
<dbReference type="Pfam" id="PF13884">
    <property type="entry name" value="Peptidase_S74"/>
    <property type="match status" value="1"/>
</dbReference>
<sequence>MKKVFLLLAFSMTFLNYAQQGINYKALVKDGLGNVVANQTIDVQFTILEDATNVYQETHTPTTDANGLIVLNIGEGTTSDVFTEIDWAKDDHFLNVHIDTGSGFVDMGTTQFLAVPYALSAANVTGLEKLDEGGGYRIVGRNPSRYGEVGFNAVDFSFSNISSSTFGATGAYSLASGYRATASGASSNSLGSNTQALGNHSTAIGKETEASGEQSTAMGSGTFAYGDNSTAMGDITIASGDNSVAMGNLNSASGDNSLALGTYTTAQSFNSIVMGRFNVLGGNSTSWFPTEPLFVIGNGIVNSRNNALTILKSGKIGVDKHTGINAKLDIDHASSQTSPQINIRETSGTYARLNISNTNSSDYWAIAGSLNGTTATDRINFYHSDVGDIMSILGNGNVLVNGSVVHSSDRRLKQDIETLPYGLNEILKLQPKAYNWKAKTNQVNKSLGLIAQDVQSVIKEIVHTADDEDKTLSVSYTELIPILIKALQEQQDIIDSQNSKLDNVEKHLSKLSKRLENLETVNN</sequence>
<evidence type="ECO:0000256" key="1">
    <source>
        <dbReference type="SAM" id="Coils"/>
    </source>
</evidence>